<organism evidence="2 3">
    <name type="scientific">Necator americanus</name>
    <name type="common">Human hookworm</name>
    <dbReference type="NCBI Taxonomy" id="51031"/>
    <lineage>
        <taxon>Eukaryota</taxon>
        <taxon>Metazoa</taxon>
        <taxon>Ecdysozoa</taxon>
        <taxon>Nematoda</taxon>
        <taxon>Chromadorea</taxon>
        <taxon>Rhabditida</taxon>
        <taxon>Rhabditina</taxon>
        <taxon>Rhabditomorpha</taxon>
        <taxon>Strongyloidea</taxon>
        <taxon>Ancylostomatidae</taxon>
        <taxon>Bunostominae</taxon>
        <taxon>Necator</taxon>
    </lineage>
</organism>
<comment type="caution">
    <text evidence="2">The sequence shown here is derived from an EMBL/GenBank/DDBJ whole genome shotgun (WGS) entry which is preliminary data.</text>
</comment>
<name>A0ABR1BKQ2_NECAM</name>
<feature type="region of interest" description="Disordered" evidence="1">
    <location>
        <begin position="1"/>
        <end position="33"/>
    </location>
</feature>
<protein>
    <submittedName>
        <fullName evidence="2">Uncharacterized protein</fullName>
    </submittedName>
</protein>
<proteinExistence type="predicted"/>
<reference evidence="2 3" key="1">
    <citation type="submission" date="2023-08" db="EMBL/GenBank/DDBJ databases">
        <title>A Necator americanus chromosomal reference genome.</title>
        <authorList>
            <person name="Ilik V."/>
            <person name="Petrzelkova K.J."/>
            <person name="Pardy F."/>
            <person name="Fuh T."/>
            <person name="Niatou-Singa F.S."/>
            <person name="Gouil Q."/>
            <person name="Baker L."/>
            <person name="Ritchie M.E."/>
            <person name="Jex A.R."/>
            <person name="Gazzola D."/>
            <person name="Li H."/>
            <person name="Toshio Fujiwara R."/>
            <person name="Zhan B."/>
            <person name="Aroian R.V."/>
            <person name="Pafco B."/>
            <person name="Schwarz E.M."/>
        </authorList>
    </citation>
    <scope>NUCLEOTIDE SEQUENCE [LARGE SCALE GENOMIC DNA]</scope>
    <source>
        <strain evidence="2 3">Aroian</strain>
        <tissue evidence="2">Whole animal</tissue>
    </source>
</reference>
<evidence type="ECO:0000256" key="1">
    <source>
        <dbReference type="SAM" id="MobiDB-lite"/>
    </source>
</evidence>
<evidence type="ECO:0000313" key="2">
    <source>
        <dbReference type="EMBL" id="KAK6727026.1"/>
    </source>
</evidence>
<accession>A0ABR1BKQ2</accession>
<sequence length="111" mass="12138">MVAAAGTGAVATAERRQPLVLPQSTPAASRERAWPAEGQRSMCVYVCLRSDRSGDVVVDDDDDRIQLSAMSPPVDYRQSATKSLLISAAKIDYWASRNTTHTKKIVRLFVS</sequence>
<evidence type="ECO:0000313" key="3">
    <source>
        <dbReference type="Proteomes" id="UP001303046"/>
    </source>
</evidence>
<dbReference type="Proteomes" id="UP001303046">
    <property type="component" value="Unassembled WGS sequence"/>
</dbReference>
<feature type="compositionally biased region" description="Low complexity" evidence="1">
    <location>
        <begin position="1"/>
        <end position="12"/>
    </location>
</feature>
<dbReference type="EMBL" id="JAVFWL010000001">
    <property type="protein sequence ID" value="KAK6727026.1"/>
    <property type="molecule type" value="Genomic_DNA"/>
</dbReference>
<gene>
    <name evidence="2" type="primary">Necator_chrI.g1118</name>
    <name evidence="2" type="ORF">RB195_004994</name>
</gene>
<keyword evidence="3" id="KW-1185">Reference proteome</keyword>